<evidence type="ECO:0000256" key="1">
    <source>
        <dbReference type="SAM" id="MobiDB-lite"/>
    </source>
</evidence>
<evidence type="ECO:0000313" key="3">
    <source>
        <dbReference type="Proteomes" id="UP001218218"/>
    </source>
</evidence>
<sequence length="281" mass="30266">MSAASLLLWATPSPVPLPPLALHLHSTRIAARLRIALRIRIRTRLITRLDLTHRLHLLRLGLHLRGPRPYFDGAGSDPDPSAKGAFTASAPPQGEGDADAESEETRGWTDDSGVHVQEESYEEQDWTLALPALLSPTSQASFDLPCASIPPPRPAPSSSARTLPMAHTDNALPPSSGPPFLVRAPTARAFPIASAPAPKNKSSLPHPLLIPLLLNSEPRAELSCTSCTPTHSLAHYHSNFHCHSFTSLLTGLSSTALSLLVLLPMLRRGYLIIAYFTLVIA</sequence>
<feature type="compositionally biased region" description="Basic and acidic residues" evidence="1">
    <location>
        <begin position="103"/>
        <end position="118"/>
    </location>
</feature>
<organism evidence="2 3">
    <name type="scientific">Mycena albidolilacea</name>
    <dbReference type="NCBI Taxonomy" id="1033008"/>
    <lineage>
        <taxon>Eukaryota</taxon>
        <taxon>Fungi</taxon>
        <taxon>Dikarya</taxon>
        <taxon>Basidiomycota</taxon>
        <taxon>Agaricomycotina</taxon>
        <taxon>Agaricomycetes</taxon>
        <taxon>Agaricomycetidae</taxon>
        <taxon>Agaricales</taxon>
        <taxon>Marasmiineae</taxon>
        <taxon>Mycenaceae</taxon>
        <taxon>Mycena</taxon>
    </lineage>
</organism>
<comment type="caution">
    <text evidence="2">The sequence shown here is derived from an EMBL/GenBank/DDBJ whole genome shotgun (WGS) entry which is preliminary data.</text>
</comment>
<gene>
    <name evidence="2" type="ORF">DFH08DRAFT_953786</name>
</gene>
<accession>A0AAD7ADZ1</accession>
<protein>
    <submittedName>
        <fullName evidence="2">Uncharacterized protein</fullName>
    </submittedName>
</protein>
<evidence type="ECO:0000313" key="2">
    <source>
        <dbReference type="EMBL" id="KAJ7356435.1"/>
    </source>
</evidence>
<feature type="region of interest" description="Disordered" evidence="1">
    <location>
        <begin position="144"/>
        <end position="176"/>
    </location>
</feature>
<dbReference type="AlphaFoldDB" id="A0AAD7ADZ1"/>
<proteinExistence type="predicted"/>
<name>A0AAD7ADZ1_9AGAR</name>
<dbReference type="EMBL" id="JARIHO010000008">
    <property type="protein sequence ID" value="KAJ7356435.1"/>
    <property type="molecule type" value="Genomic_DNA"/>
</dbReference>
<feature type="region of interest" description="Disordered" evidence="1">
    <location>
        <begin position="71"/>
        <end position="121"/>
    </location>
</feature>
<dbReference type="Proteomes" id="UP001218218">
    <property type="component" value="Unassembled WGS sequence"/>
</dbReference>
<reference evidence="2" key="1">
    <citation type="submission" date="2023-03" db="EMBL/GenBank/DDBJ databases">
        <title>Massive genome expansion in bonnet fungi (Mycena s.s.) driven by repeated elements and novel gene families across ecological guilds.</title>
        <authorList>
            <consortium name="Lawrence Berkeley National Laboratory"/>
            <person name="Harder C.B."/>
            <person name="Miyauchi S."/>
            <person name="Viragh M."/>
            <person name="Kuo A."/>
            <person name="Thoen E."/>
            <person name="Andreopoulos B."/>
            <person name="Lu D."/>
            <person name="Skrede I."/>
            <person name="Drula E."/>
            <person name="Henrissat B."/>
            <person name="Morin E."/>
            <person name="Kohler A."/>
            <person name="Barry K."/>
            <person name="LaButti K."/>
            <person name="Morin E."/>
            <person name="Salamov A."/>
            <person name="Lipzen A."/>
            <person name="Mereny Z."/>
            <person name="Hegedus B."/>
            <person name="Baldrian P."/>
            <person name="Stursova M."/>
            <person name="Weitz H."/>
            <person name="Taylor A."/>
            <person name="Grigoriev I.V."/>
            <person name="Nagy L.G."/>
            <person name="Martin F."/>
            <person name="Kauserud H."/>
        </authorList>
    </citation>
    <scope>NUCLEOTIDE SEQUENCE</scope>
    <source>
        <strain evidence="2">CBHHK002</strain>
    </source>
</reference>
<keyword evidence="3" id="KW-1185">Reference proteome</keyword>